<name>A0A8S9GHU1_BRACR</name>
<evidence type="ECO:0000313" key="1">
    <source>
        <dbReference type="EMBL" id="KAF2543332.1"/>
    </source>
</evidence>
<sequence>MMRPWSVMQPWASWSSYELSWTDTHLDELSELVRSSELVRPPEKIQSVNFISDEPSQSLQEHFYCFLVRNIQVNIIFFAGLVLHIKQQLELGISTAFRNCCATLKSTISHLIRLRSYLIVRLSDPSKSRTCIRATQSVNVQRFCDNFEKEMMKALKDFSKKSTTTCAPVAEQSIFISEKPKELMSSLMICEDNCDLPSRESDLMFNNEQTIAKLTFLQPEHPSSLILFSHDFEEETFDYPHQGPLLGTRRPMDDDLCPIFDEEDDHLGDNLGPIFDEEAPRITSIIMENQLCFDP</sequence>
<dbReference type="EMBL" id="QGKW02002005">
    <property type="protein sequence ID" value="KAF2543332.1"/>
    <property type="molecule type" value="Genomic_DNA"/>
</dbReference>
<dbReference type="AlphaFoldDB" id="A0A8S9GHU1"/>
<dbReference type="Proteomes" id="UP000712281">
    <property type="component" value="Unassembled WGS sequence"/>
</dbReference>
<protein>
    <submittedName>
        <fullName evidence="1">Uncharacterized protein</fullName>
    </submittedName>
</protein>
<accession>A0A8S9GHU1</accession>
<reference evidence="1" key="1">
    <citation type="submission" date="2019-12" db="EMBL/GenBank/DDBJ databases">
        <title>Genome sequencing and annotation of Brassica cretica.</title>
        <authorList>
            <person name="Studholme D.J."/>
            <person name="Sarris P.F."/>
        </authorList>
    </citation>
    <scope>NUCLEOTIDE SEQUENCE</scope>
    <source>
        <strain evidence="1">PFS-001/15</strain>
        <tissue evidence="1">Leaf</tissue>
    </source>
</reference>
<organism evidence="1 2">
    <name type="scientific">Brassica cretica</name>
    <name type="common">Mustard</name>
    <dbReference type="NCBI Taxonomy" id="69181"/>
    <lineage>
        <taxon>Eukaryota</taxon>
        <taxon>Viridiplantae</taxon>
        <taxon>Streptophyta</taxon>
        <taxon>Embryophyta</taxon>
        <taxon>Tracheophyta</taxon>
        <taxon>Spermatophyta</taxon>
        <taxon>Magnoliopsida</taxon>
        <taxon>eudicotyledons</taxon>
        <taxon>Gunneridae</taxon>
        <taxon>Pentapetalae</taxon>
        <taxon>rosids</taxon>
        <taxon>malvids</taxon>
        <taxon>Brassicales</taxon>
        <taxon>Brassicaceae</taxon>
        <taxon>Brassiceae</taxon>
        <taxon>Brassica</taxon>
    </lineage>
</organism>
<evidence type="ECO:0000313" key="2">
    <source>
        <dbReference type="Proteomes" id="UP000712281"/>
    </source>
</evidence>
<comment type="caution">
    <text evidence="1">The sequence shown here is derived from an EMBL/GenBank/DDBJ whole genome shotgun (WGS) entry which is preliminary data.</text>
</comment>
<proteinExistence type="predicted"/>
<gene>
    <name evidence="1" type="ORF">F2Q68_00030698</name>
</gene>